<dbReference type="InterPro" id="IPR002213">
    <property type="entry name" value="UDP_glucos_trans"/>
</dbReference>
<dbReference type="PANTHER" id="PTHR48043:SF159">
    <property type="entry name" value="EG:EG0003.4 PROTEIN-RELATED"/>
    <property type="match status" value="1"/>
</dbReference>
<keyword evidence="7" id="KW-1185">Reference proteome</keyword>
<dbReference type="Pfam" id="PF00201">
    <property type="entry name" value="UDPGT"/>
    <property type="match status" value="1"/>
</dbReference>
<gene>
    <name evidence="6" type="ORF">PHAECO_LOCUS7008</name>
</gene>
<dbReference type="EC" id="2.4.1.17" evidence="5"/>
<dbReference type="EMBL" id="OU896709">
    <property type="protein sequence ID" value="CAH1160040.1"/>
    <property type="molecule type" value="Genomic_DNA"/>
</dbReference>
<feature type="chain" id="PRO_5040527423" description="UDP-glucuronosyltransferase" evidence="5">
    <location>
        <begin position="19"/>
        <end position="515"/>
    </location>
</feature>
<dbReference type="GO" id="GO:0015020">
    <property type="term" value="F:glucuronosyltransferase activity"/>
    <property type="evidence" value="ECO:0007669"/>
    <property type="project" value="UniProtKB-EC"/>
</dbReference>
<keyword evidence="5" id="KW-0812">Transmembrane</keyword>
<accession>A0A9P0GTX5</accession>
<dbReference type="InterPro" id="IPR035595">
    <property type="entry name" value="UDP_glycos_trans_CS"/>
</dbReference>
<comment type="similarity">
    <text evidence="1 4">Belongs to the UDP-glycosyltransferase family.</text>
</comment>
<feature type="transmembrane region" description="Helical" evidence="5">
    <location>
        <begin position="474"/>
        <end position="505"/>
    </location>
</feature>
<dbReference type="Gene3D" id="3.40.50.2000">
    <property type="entry name" value="Glycogen Phosphorylase B"/>
    <property type="match status" value="1"/>
</dbReference>
<name>A0A9P0GTX5_PHACE</name>
<keyword evidence="3 4" id="KW-0808">Transferase</keyword>
<dbReference type="InterPro" id="IPR050271">
    <property type="entry name" value="UDP-glycosyltransferase"/>
</dbReference>
<evidence type="ECO:0000313" key="7">
    <source>
        <dbReference type="Proteomes" id="UP001153737"/>
    </source>
</evidence>
<evidence type="ECO:0000256" key="4">
    <source>
        <dbReference type="RuleBase" id="RU003718"/>
    </source>
</evidence>
<evidence type="ECO:0000256" key="2">
    <source>
        <dbReference type="ARBA" id="ARBA00022676"/>
    </source>
</evidence>
<sequence>MRYDLYLCLFLCAYTAECARILGVFPVLSISHQIIFQPIWKELSSRGHNVTVITPNPLNDVFSPNLTEIDVSSSAKRCVDNTDIIKKLDTTQSLFAKIMFSYHFLDYLITKELEQEEVSRLINSSETFDLILLQVIGIQPLVFGFGGKYRSPIIGISTLQVFLHTHDTLGNPTHALVTPDVMLGFEGDLTFANKVESLLFNIWYRMLYYWYALPSADKVARKYFGEDIPYLGDIERNTSLLLVNSNPIMHGVRPNVPNVIEINQIHIKKKKPLPEDIRKYLDSSPQGIVYFSLGSNVKSANLTESTRNVIIQAMAELPYKVIWKWETDYLPGKPDNVMIRKWLPQQDVLGHPHIKVFVTQGGMQSIEESITNGVPMVGLPFITDQPTNVRRFTELEMGLGLDYRTMNKEQLRDAIIEVAENKKYKDQVNKSKMILADQPMKGIEKAVWWIEYVLRHKGAKHLRSAAADMSFYEYFMIDVICFLFVCISLSIYATVKLCCLIVWLARKPRSKVKSN</sequence>
<keyword evidence="2 4" id="KW-0328">Glycosyltransferase</keyword>
<proteinExistence type="inferred from homology"/>
<evidence type="ECO:0000256" key="5">
    <source>
        <dbReference type="RuleBase" id="RU362059"/>
    </source>
</evidence>
<evidence type="ECO:0000313" key="6">
    <source>
        <dbReference type="EMBL" id="CAH1160040.1"/>
    </source>
</evidence>
<dbReference type="OrthoDB" id="5835829at2759"/>
<dbReference type="SUPFAM" id="SSF53756">
    <property type="entry name" value="UDP-Glycosyltransferase/glycogen phosphorylase"/>
    <property type="match status" value="1"/>
</dbReference>
<dbReference type="Proteomes" id="UP001153737">
    <property type="component" value="Chromosome 3"/>
</dbReference>
<dbReference type="PROSITE" id="PS00375">
    <property type="entry name" value="UDPGT"/>
    <property type="match status" value="1"/>
</dbReference>
<comment type="subcellular location">
    <subcellularLocation>
        <location evidence="5">Membrane</location>
        <topology evidence="5">Single-pass membrane protein</topology>
    </subcellularLocation>
</comment>
<dbReference type="GO" id="GO:0016020">
    <property type="term" value="C:membrane"/>
    <property type="evidence" value="ECO:0007669"/>
    <property type="project" value="UniProtKB-SubCell"/>
</dbReference>
<reference evidence="6" key="2">
    <citation type="submission" date="2022-10" db="EMBL/GenBank/DDBJ databases">
        <authorList>
            <consortium name="ENA_rothamsted_submissions"/>
            <consortium name="culmorum"/>
            <person name="King R."/>
        </authorList>
    </citation>
    <scope>NUCLEOTIDE SEQUENCE</scope>
</reference>
<dbReference type="FunFam" id="3.40.50.2000:FF:000050">
    <property type="entry name" value="UDP-glucuronosyltransferase"/>
    <property type="match status" value="1"/>
</dbReference>
<keyword evidence="5" id="KW-1133">Transmembrane helix</keyword>
<dbReference type="AlphaFoldDB" id="A0A9P0GTX5"/>
<evidence type="ECO:0000256" key="1">
    <source>
        <dbReference type="ARBA" id="ARBA00009995"/>
    </source>
</evidence>
<keyword evidence="5" id="KW-0732">Signal</keyword>
<protein>
    <recommendedName>
        <fullName evidence="5">UDP-glucuronosyltransferase</fullName>
        <ecNumber evidence="5">2.4.1.17</ecNumber>
    </recommendedName>
</protein>
<evidence type="ECO:0000256" key="3">
    <source>
        <dbReference type="ARBA" id="ARBA00022679"/>
    </source>
</evidence>
<keyword evidence="5" id="KW-0472">Membrane</keyword>
<organism evidence="6 7">
    <name type="scientific">Phaedon cochleariae</name>
    <name type="common">Mustard beetle</name>
    <dbReference type="NCBI Taxonomy" id="80249"/>
    <lineage>
        <taxon>Eukaryota</taxon>
        <taxon>Metazoa</taxon>
        <taxon>Ecdysozoa</taxon>
        <taxon>Arthropoda</taxon>
        <taxon>Hexapoda</taxon>
        <taxon>Insecta</taxon>
        <taxon>Pterygota</taxon>
        <taxon>Neoptera</taxon>
        <taxon>Endopterygota</taxon>
        <taxon>Coleoptera</taxon>
        <taxon>Polyphaga</taxon>
        <taxon>Cucujiformia</taxon>
        <taxon>Chrysomeloidea</taxon>
        <taxon>Chrysomelidae</taxon>
        <taxon>Chrysomelinae</taxon>
        <taxon>Chrysomelini</taxon>
        <taxon>Phaedon</taxon>
    </lineage>
</organism>
<reference evidence="6" key="1">
    <citation type="submission" date="2022-01" db="EMBL/GenBank/DDBJ databases">
        <authorList>
            <person name="King R."/>
        </authorList>
    </citation>
    <scope>NUCLEOTIDE SEQUENCE</scope>
</reference>
<dbReference type="PANTHER" id="PTHR48043">
    <property type="entry name" value="EG:EG0003.4 PROTEIN-RELATED"/>
    <property type="match status" value="1"/>
</dbReference>
<comment type="catalytic activity">
    <reaction evidence="5">
        <text>glucuronate acceptor + UDP-alpha-D-glucuronate = acceptor beta-D-glucuronoside + UDP + H(+)</text>
        <dbReference type="Rhea" id="RHEA:21032"/>
        <dbReference type="ChEBI" id="CHEBI:15378"/>
        <dbReference type="ChEBI" id="CHEBI:58052"/>
        <dbReference type="ChEBI" id="CHEBI:58223"/>
        <dbReference type="ChEBI" id="CHEBI:132367"/>
        <dbReference type="ChEBI" id="CHEBI:132368"/>
        <dbReference type="EC" id="2.4.1.17"/>
    </reaction>
</comment>
<dbReference type="CDD" id="cd03784">
    <property type="entry name" value="GT1_Gtf-like"/>
    <property type="match status" value="1"/>
</dbReference>
<feature type="signal peptide" evidence="5">
    <location>
        <begin position="1"/>
        <end position="18"/>
    </location>
</feature>